<dbReference type="GO" id="GO:0004674">
    <property type="term" value="F:protein serine/threonine kinase activity"/>
    <property type="evidence" value="ECO:0007669"/>
    <property type="project" value="TreeGrafter"/>
</dbReference>
<sequence length="448" mass="49641">MASACCRAASVTHESFNSRQGKPNSPRWAKLYADRIVSKAVGWATEVAPLQYDLSVPLTVAQLQSENELLRKRIQDFKASIATVEAQCPPFQFADQISAVRSHLRELKSLLPSSSHEVDRLATSLEWGSMSEREVLRDMAEVIQRTLDDSGTGAVIHRGLRRLLASMTDTTGDLPATYSLQNIGRNPQPTGSGGFGEVYRGTWAGGQVAVKVLRRFNAHPEATDTYQRAFTRELVAWRQLRHPNIHPLLGVDQATAAPRLALVSPWSNRGNIRNVISQTSKPPILDLIKDVAAGIAYLHAENVVHGDLRGANILVNDDTRATLTDFGLAAFRSPKFTQSDTVDSRVRWAAPELLNGSIPRPTAKGDIFSFACVVVELYTTEAPYDHIIHNADVLRLVPLGEHPRRPTEPLEGTCIQDALWLLMEDCWHEASQDRPDSQQLLTRLQDIK</sequence>
<comment type="caution">
    <text evidence="3">The sequence shown here is derived from an EMBL/GenBank/DDBJ whole genome shotgun (WGS) entry which is preliminary data.</text>
</comment>
<keyword evidence="4" id="KW-1185">Reference proteome</keyword>
<evidence type="ECO:0000313" key="3">
    <source>
        <dbReference type="EMBL" id="TCD66728.1"/>
    </source>
</evidence>
<protein>
    <recommendedName>
        <fullName evidence="2">Protein kinase domain-containing protein</fullName>
    </recommendedName>
</protein>
<dbReference type="PROSITE" id="PS50011">
    <property type="entry name" value="PROTEIN_KINASE_DOM"/>
    <property type="match status" value="1"/>
</dbReference>
<dbReference type="InterPro" id="IPR011009">
    <property type="entry name" value="Kinase-like_dom_sf"/>
</dbReference>
<dbReference type="PANTHER" id="PTHR44329">
    <property type="entry name" value="SERINE/THREONINE-PROTEIN KINASE TNNI3K-RELATED"/>
    <property type="match status" value="1"/>
</dbReference>
<dbReference type="OrthoDB" id="3265205at2759"/>
<proteinExistence type="predicted"/>
<evidence type="ECO:0000313" key="4">
    <source>
        <dbReference type="Proteomes" id="UP000292702"/>
    </source>
</evidence>
<dbReference type="GO" id="GO:0005524">
    <property type="term" value="F:ATP binding"/>
    <property type="evidence" value="ECO:0007669"/>
    <property type="project" value="InterPro"/>
</dbReference>
<name>A0A4R0RSF7_9APHY</name>
<dbReference type="InterPro" id="IPR008266">
    <property type="entry name" value="Tyr_kinase_AS"/>
</dbReference>
<dbReference type="InterPro" id="IPR000719">
    <property type="entry name" value="Prot_kinase_dom"/>
</dbReference>
<dbReference type="InterPro" id="IPR051681">
    <property type="entry name" value="Ser/Thr_Kinases-Pseudokinases"/>
</dbReference>
<reference evidence="3 4" key="1">
    <citation type="submission" date="2018-11" db="EMBL/GenBank/DDBJ databases">
        <title>Genome assembly of Steccherinum ochraceum LE-BIN_3174, the white-rot fungus of the Steccherinaceae family (The Residual Polyporoid clade, Polyporales, Basidiomycota).</title>
        <authorList>
            <person name="Fedorova T.V."/>
            <person name="Glazunova O.A."/>
            <person name="Landesman E.O."/>
            <person name="Moiseenko K.V."/>
            <person name="Psurtseva N.V."/>
            <person name="Savinova O.S."/>
            <person name="Shakhova N.V."/>
            <person name="Tyazhelova T.V."/>
            <person name="Vasina D.V."/>
        </authorList>
    </citation>
    <scope>NUCLEOTIDE SEQUENCE [LARGE SCALE GENOMIC DNA]</scope>
    <source>
        <strain evidence="3 4">LE-BIN_3174</strain>
    </source>
</reference>
<dbReference type="InterPro" id="IPR001245">
    <property type="entry name" value="Ser-Thr/Tyr_kinase_cat_dom"/>
</dbReference>
<dbReference type="Proteomes" id="UP000292702">
    <property type="component" value="Unassembled WGS sequence"/>
</dbReference>
<organism evidence="3 4">
    <name type="scientific">Steccherinum ochraceum</name>
    <dbReference type="NCBI Taxonomy" id="92696"/>
    <lineage>
        <taxon>Eukaryota</taxon>
        <taxon>Fungi</taxon>
        <taxon>Dikarya</taxon>
        <taxon>Basidiomycota</taxon>
        <taxon>Agaricomycotina</taxon>
        <taxon>Agaricomycetes</taxon>
        <taxon>Polyporales</taxon>
        <taxon>Steccherinaceae</taxon>
        <taxon>Steccherinum</taxon>
    </lineage>
</organism>
<feature type="coiled-coil region" evidence="1">
    <location>
        <begin position="60"/>
        <end position="87"/>
    </location>
</feature>
<gene>
    <name evidence="3" type="ORF">EIP91_001021</name>
</gene>
<evidence type="ECO:0000256" key="1">
    <source>
        <dbReference type="SAM" id="Coils"/>
    </source>
</evidence>
<dbReference type="Gene3D" id="1.10.510.10">
    <property type="entry name" value="Transferase(Phosphotransferase) domain 1"/>
    <property type="match status" value="1"/>
</dbReference>
<evidence type="ECO:0000259" key="2">
    <source>
        <dbReference type="PROSITE" id="PS50011"/>
    </source>
</evidence>
<keyword evidence="1" id="KW-0175">Coiled coil</keyword>
<dbReference type="EMBL" id="RWJN01000124">
    <property type="protein sequence ID" value="TCD66728.1"/>
    <property type="molecule type" value="Genomic_DNA"/>
</dbReference>
<dbReference type="PROSITE" id="PS00109">
    <property type="entry name" value="PROTEIN_KINASE_TYR"/>
    <property type="match status" value="1"/>
</dbReference>
<dbReference type="STRING" id="92696.A0A4R0RSF7"/>
<dbReference type="SUPFAM" id="SSF56112">
    <property type="entry name" value="Protein kinase-like (PK-like)"/>
    <property type="match status" value="1"/>
</dbReference>
<dbReference type="Pfam" id="PF07714">
    <property type="entry name" value="PK_Tyr_Ser-Thr"/>
    <property type="match status" value="1"/>
</dbReference>
<feature type="domain" description="Protein kinase" evidence="2">
    <location>
        <begin position="184"/>
        <end position="448"/>
    </location>
</feature>
<dbReference type="AlphaFoldDB" id="A0A4R0RSF7"/>
<accession>A0A4R0RSF7</accession>